<dbReference type="SUPFAM" id="SSF56712">
    <property type="entry name" value="Prokaryotic type I DNA topoisomerase"/>
    <property type="match status" value="1"/>
</dbReference>
<dbReference type="GO" id="GO:0003677">
    <property type="term" value="F:DNA binding"/>
    <property type="evidence" value="ECO:0007669"/>
    <property type="project" value="InterPro"/>
</dbReference>
<dbReference type="GO" id="GO:0003917">
    <property type="term" value="F:DNA topoisomerase type I (single strand cut, ATP-independent) activity"/>
    <property type="evidence" value="ECO:0007669"/>
    <property type="project" value="InterPro"/>
</dbReference>
<keyword evidence="1 3" id="KW-0413">Isomerase</keyword>
<dbReference type="Pfam" id="PF01131">
    <property type="entry name" value="Topoisom_bac"/>
    <property type="match status" value="1"/>
</dbReference>
<dbReference type="EMBL" id="VWKO01000538">
    <property type="protein sequence ID" value="KAA4017035.1"/>
    <property type="molecule type" value="Genomic_DNA"/>
</dbReference>
<reference evidence="3" key="1">
    <citation type="journal article" date="2019" name="Nat. Med.">
        <title>A library of human gut bacterial isolates paired with longitudinal multiomics data enables mechanistic microbiome research.</title>
        <authorList>
            <person name="Poyet M."/>
            <person name="Groussin M."/>
            <person name="Gibbons S.M."/>
            <person name="Avila-Pacheco J."/>
            <person name="Jiang X."/>
            <person name="Kearney S.M."/>
            <person name="Perrotta A.R."/>
            <person name="Berdy B."/>
            <person name="Zhao S."/>
            <person name="Lieberman T.D."/>
            <person name="Swanson P.K."/>
            <person name="Smith M."/>
            <person name="Roesemann S."/>
            <person name="Alexander J.E."/>
            <person name="Rich S.A."/>
            <person name="Livny J."/>
            <person name="Vlamakis H."/>
            <person name="Clish C."/>
            <person name="Bullock K."/>
            <person name="Deik A."/>
            <person name="Scott J."/>
            <person name="Pierce K.A."/>
            <person name="Xavier R.J."/>
            <person name="Alm E.J."/>
        </authorList>
    </citation>
    <scope>NUCLEOTIDE SEQUENCE</scope>
    <source>
        <strain evidence="3">BIOML-A147</strain>
    </source>
</reference>
<evidence type="ECO:0000256" key="1">
    <source>
        <dbReference type="ARBA" id="ARBA00023235"/>
    </source>
</evidence>
<dbReference type="GO" id="GO:0006310">
    <property type="term" value="P:DNA recombination"/>
    <property type="evidence" value="ECO:0007669"/>
    <property type="project" value="TreeGrafter"/>
</dbReference>
<name>A0A641RN78_BACOV</name>
<dbReference type="Gene3D" id="1.10.460.10">
    <property type="entry name" value="Topoisomerase I, domain 2"/>
    <property type="match status" value="1"/>
</dbReference>
<feature type="domain" description="Topo IA-type catalytic" evidence="2">
    <location>
        <begin position="1"/>
        <end position="140"/>
    </location>
</feature>
<evidence type="ECO:0000259" key="2">
    <source>
        <dbReference type="PROSITE" id="PS52039"/>
    </source>
</evidence>
<proteinExistence type="predicted"/>
<comment type="caution">
    <text evidence="3">The sequence shown here is derived from an EMBL/GenBank/DDBJ whole genome shotgun (WGS) entry which is preliminary data.</text>
</comment>
<dbReference type="InterPro" id="IPR013497">
    <property type="entry name" value="Topo_IA_cen"/>
</dbReference>
<dbReference type="PROSITE" id="PS52039">
    <property type="entry name" value="TOPO_IA_2"/>
    <property type="match status" value="1"/>
</dbReference>
<gene>
    <name evidence="3" type="ORF">F3D60_31510</name>
</gene>
<evidence type="ECO:0000313" key="3">
    <source>
        <dbReference type="EMBL" id="KAA4017035.1"/>
    </source>
</evidence>
<dbReference type="InterPro" id="IPR023405">
    <property type="entry name" value="Topo_IA_core_domain"/>
</dbReference>
<protein>
    <submittedName>
        <fullName evidence="3">DNA topoisomerase III</fullName>
    </submittedName>
</protein>
<dbReference type="PANTHER" id="PTHR11390">
    <property type="entry name" value="PROKARYOTIC DNA TOPOISOMERASE"/>
    <property type="match status" value="1"/>
</dbReference>
<dbReference type="InterPro" id="IPR013824">
    <property type="entry name" value="Topo_IA_cen_sub1"/>
</dbReference>
<organism evidence="3">
    <name type="scientific">Bacteroides ovatus</name>
    <dbReference type="NCBI Taxonomy" id="28116"/>
    <lineage>
        <taxon>Bacteria</taxon>
        <taxon>Pseudomonadati</taxon>
        <taxon>Bacteroidota</taxon>
        <taxon>Bacteroidia</taxon>
        <taxon>Bacteroidales</taxon>
        <taxon>Bacteroidaceae</taxon>
        <taxon>Bacteroides</taxon>
    </lineage>
</organism>
<feature type="non-terminal residue" evidence="3">
    <location>
        <position position="1"/>
    </location>
</feature>
<dbReference type="GO" id="GO:0006281">
    <property type="term" value="P:DNA repair"/>
    <property type="evidence" value="ECO:0007669"/>
    <property type="project" value="TreeGrafter"/>
</dbReference>
<dbReference type="GO" id="GO:0006265">
    <property type="term" value="P:DNA topological change"/>
    <property type="evidence" value="ECO:0007669"/>
    <property type="project" value="InterPro"/>
</dbReference>
<accession>A0A641RN78</accession>
<sequence length="152" mass="17257">FMHSDMVPKSGYSVNELPEVKKGDNLNVCGCNMVHKKELPVDPFTDAELVEYMEQNGLGTVSSRTNIIRTLVNRKYIRYSGKYIVPTPKGMFTYETIRGKKIADTSLTADWEKQLAGLESGMITGQDFLNRIRTLAKEMTDDIFNTYSTKEE</sequence>
<dbReference type="PANTHER" id="PTHR11390:SF21">
    <property type="entry name" value="DNA TOPOISOMERASE 3-ALPHA"/>
    <property type="match status" value="1"/>
</dbReference>
<dbReference type="GO" id="GO:0043597">
    <property type="term" value="C:cytoplasmic replication fork"/>
    <property type="evidence" value="ECO:0007669"/>
    <property type="project" value="TreeGrafter"/>
</dbReference>
<dbReference type="InterPro" id="IPR000380">
    <property type="entry name" value="Topo_IA"/>
</dbReference>
<dbReference type="AlphaFoldDB" id="A0A641RN78"/>